<evidence type="ECO:0000256" key="4">
    <source>
        <dbReference type="ARBA" id="ARBA00022827"/>
    </source>
</evidence>
<organism evidence="8">
    <name type="scientific">Naegleria gruberi</name>
    <name type="common">Amoeba</name>
    <dbReference type="NCBI Taxonomy" id="5762"/>
    <lineage>
        <taxon>Eukaryota</taxon>
        <taxon>Discoba</taxon>
        <taxon>Heterolobosea</taxon>
        <taxon>Tetramitia</taxon>
        <taxon>Eutetramitia</taxon>
        <taxon>Vahlkampfiidae</taxon>
        <taxon>Naegleria</taxon>
    </lineage>
</organism>
<keyword evidence="2" id="KW-0285">Flavoprotein</keyword>
<comment type="similarity">
    <text evidence="1">Belongs to the carotenoid/retinoid oxidoreductase family. CrtISO subfamily.</text>
</comment>
<dbReference type="PANTHER" id="PTHR46091:SF3">
    <property type="entry name" value="AMINE OXIDASE DOMAIN-CONTAINING PROTEIN"/>
    <property type="match status" value="1"/>
</dbReference>
<evidence type="ECO:0000256" key="5">
    <source>
        <dbReference type="ARBA" id="ARBA00022857"/>
    </source>
</evidence>
<protein>
    <submittedName>
        <fullName evidence="7">Predicted protein</fullName>
    </submittedName>
</protein>
<dbReference type="OMA" id="EPWHPGK"/>
<dbReference type="GeneID" id="8863401"/>
<sequence length="459" mass="52056">MLSLDENFDNLSIINSATNEKLLEIEIPEGQDKLIKKLKEVFPEESKAIDEYVEISFPPKYEIIPVIILKCFPFIFSKLFKYLVAPKFMNYVHTSIGQALDKLTSNQLLKSAICYIGIDYGSNPKATPLYEHSMIHNIFKNGGHIPKEGADDIVESLIKVIRKGGGDVMSKANVASIHINKEGKCGGVCVLKNKDSIIIESPIVISSAGVYNTYSKLIPRPIREKLGYNHFKYTPSYSVQATFLGYDGTIEELGLKFQNYFIMTNPDFDGQFTRYMESDGDIDPKNGIDIPILIANLRPYNNKVSMTILSFANHAWFQEWNHQRVGQRSVDYEDLKERIANRALELLYMKHPQLENRHSVMSTSSPITFNHYLSNNFGDYMGFKRVVGNDDGVFRWGRPMSNLENLFLVGQDIFAGGVQGAMLSALITCGCVLRRNLFDDLAKAVEEMKKWKALLFCFK</sequence>
<evidence type="ECO:0000256" key="2">
    <source>
        <dbReference type="ARBA" id="ARBA00022630"/>
    </source>
</evidence>
<dbReference type="SUPFAM" id="SSF51905">
    <property type="entry name" value="FAD/NAD(P)-binding domain"/>
    <property type="match status" value="1"/>
</dbReference>
<evidence type="ECO:0000313" key="7">
    <source>
        <dbReference type="EMBL" id="EFC37878.1"/>
    </source>
</evidence>
<dbReference type="AlphaFoldDB" id="D2VZ45"/>
<evidence type="ECO:0000313" key="8">
    <source>
        <dbReference type="Proteomes" id="UP000006671"/>
    </source>
</evidence>
<dbReference type="Proteomes" id="UP000006671">
    <property type="component" value="Unassembled WGS sequence"/>
</dbReference>
<dbReference type="EMBL" id="GG738913">
    <property type="protein sequence ID" value="EFC37878.1"/>
    <property type="molecule type" value="Genomic_DNA"/>
</dbReference>
<dbReference type="KEGG" id="ngr:NAEGRDRAFT_81787"/>
<proteinExistence type="inferred from homology"/>
<dbReference type="eggNOG" id="KOG4254">
    <property type="taxonomic scope" value="Eukaryota"/>
</dbReference>
<dbReference type="VEuPathDB" id="AmoebaDB:NAEGRDRAFT_81787"/>
<evidence type="ECO:0000256" key="3">
    <source>
        <dbReference type="ARBA" id="ARBA00022729"/>
    </source>
</evidence>
<dbReference type="InterPro" id="IPR052206">
    <property type="entry name" value="Retinol_saturase"/>
</dbReference>
<reference evidence="7 8" key="1">
    <citation type="journal article" date="2010" name="Cell">
        <title>The genome of Naegleria gruberi illuminates early eukaryotic versatility.</title>
        <authorList>
            <person name="Fritz-Laylin L.K."/>
            <person name="Prochnik S.E."/>
            <person name="Ginger M.L."/>
            <person name="Dacks J.B."/>
            <person name="Carpenter M.L."/>
            <person name="Field M.C."/>
            <person name="Kuo A."/>
            <person name="Paredez A."/>
            <person name="Chapman J."/>
            <person name="Pham J."/>
            <person name="Shu S."/>
            <person name="Neupane R."/>
            <person name="Cipriano M."/>
            <person name="Mancuso J."/>
            <person name="Tu H."/>
            <person name="Salamov A."/>
            <person name="Lindquist E."/>
            <person name="Shapiro H."/>
            <person name="Lucas S."/>
            <person name="Grigoriev I.V."/>
            <person name="Cande W.Z."/>
            <person name="Fulton C."/>
            <person name="Rokhsar D.S."/>
            <person name="Dawson S.C."/>
        </authorList>
    </citation>
    <scope>NUCLEOTIDE SEQUENCE [LARGE SCALE GENOMIC DNA]</scope>
    <source>
        <strain evidence="7 8">NEG-M</strain>
    </source>
</reference>
<dbReference type="Gene3D" id="3.50.50.60">
    <property type="entry name" value="FAD/NAD(P)-binding domain"/>
    <property type="match status" value="1"/>
</dbReference>
<name>D2VZ45_NAEGR</name>
<evidence type="ECO:0000256" key="6">
    <source>
        <dbReference type="ARBA" id="ARBA00023027"/>
    </source>
</evidence>
<dbReference type="OrthoDB" id="38045at2759"/>
<dbReference type="RefSeq" id="XP_002670622.1">
    <property type="nucleotide sequence ID" value="XM_002670576.1"/>
</dbReference>
<keyword evidence="5" id="KW-0521">NADP</keyword>
<keyword evidence="6" id="KW-0520">NAD</keyword>
<keyword evidence="8" id="KW-1185">Reference proteome</keyword>
<evidence type="ECO:0000256" key="1">
    <source>
        <dbReference type="ARBA" id="ARBA00005855"/>
    </source>
</evidence>
<gene>
    <name evidence="7" type="ORF">NAEGRDRAFT_81787</name>
</gene>
<dbReference type="PANTHER" id="PTHR46091">
    <property type="entry name" value="BLR7054 PROTEIN"/>
    <property type="match status" value="1"/>
</dbReference>
<dbReference type="InParanoid" id="D2VZ45"/>
<accession>D2VZ45</accession>
<dbReference type="STRING" id="5762.D2VZ45"/>
<keyword evidence="3" id="KW-0732">Signal</keyword>
<dbReference type="InterPro" id="IPR036188">
    <property type="entry name" value="FAD/NAD-bd_sf"/>
</dbReference>
<keyword evidence="4" id="KW-0274">FAD</keyword>